<keyword evidence="2" id="KW-0175">Coiled coil</keyword>
<feature type="domain" description="OmpA-like" evidence="5">
    <location>
        <begin position="454"/>
        <end position="574"/>
    </location>
</feature>
<organism evidence="6 7">
    <name type="scientific">Sulfitobacter pacificus</name>
    <dbReference type="NCBI Taxonomy" id="1499314"/>
    <lineage>
        <taxon>Bacteria</taxon>
        <taxon>Pseudomonadati</taxon>
        <taxon>Pseudomonadota</taxon>
        <taxon>Alphaproteobacteria</taxon>
        <taxon>Rhodobacterales</taxon>
        <taxon>Roseobacteraceae</taxon>
        <taxon>Sulfitobacter</taxon>
    </lineage>
</organism>
<feature type="region of interest" description="Disordered" evidence="3">
    <location>
        <begin position="255"/>
        <end position="279"/>
    </location>
</feature>
<dbReference type="InterPro" id="IPR050330">
    <property type="entry name" value="Bact_OuterMem_StrucFunc"/>
</dbReference>
<dbReference type="PROSITE" id="PS51123">
    <property type="entry name" value="OMPA_2"/>
    <property type="match status" value="1"/>
</dbReference>
<feature type="coiled-coil region" evidence="2">
    <location>
        <begin position="79"/>
        <end position="171"/>
    </location>
</feature>
<reference evidence="6" key="1">
    <citation type="journal article" date="2014" name="Int. J. Syst. Evol. Microbiol.">
        <title>Complete genome of a new Firmicutes species belonging to the dominant human colonic microbiota ('Ruminococcus bicirculans') reveals two chromosomes and a selective capacity to utilize plant glucans.</title>
        <authorList>
            <consortium name="NISC Comparative Sequencing Program"/>
            <person name="Wegmann U."/>
            <person name="Louis P."/>
            <person name="Goesmann A."/>
            <person name="Henrissat B."/>
            <person name="Duncan S.H."/>
            <person name="Flint H.J."/>
        </authorList>
    </citation>
    <scope>NUCLEOTIDE SEQUENCE</scope>
    <source>
        <strain evidence="6">NBRC 109915</strain>
    </source>
</reference>
<dbReference type="InterPro" id="IPR006665">
    <property type="entry name" value="OmpA-like"/>
</dbReference>
<evidence type="ECO:0000313" key="6">
    <source>
        <dbReference type="EMBL" id="GLQ26382.1"/>
    </source>
</evidence>
<evidence type="ECO:0000259" key="5">
    <source>
        <dbReference type="PROSITE" id="PS51123"/>
    </source>
</evidence>
<keyword evidence="4" id="KW-0732">Signal</keyword>
<evidence type="ECO:0000256" key="4">
    <source>
        <dbReference type="SAM" id="SignalP"/>
    </source>
</evidence>
<evidence type="ECO:0000313" key="7">
    <source>
        <dbReference type="Proteomes" id="UP001161388"/>
    </source>
</evidence>
<feature type="signal peptide" evidence="4">
    <location>
        <begin position="1"/>
        <end position="25"/>
    </location>
</feature>
<feature type="coiled-coil region" evidence="2">
    <location>
        <begin position="200"/>
        <end position="227"/>
    </location>
</feature>
<dbReference type="PANTHER" id="PTHR30329">
    <property type="entry name" value="STATOR ELEMENT OF FLAGELLAR MOTOR COMPLEX"/>
    <property type="match status" value="1"/>
</dbReference>
<dbReference type="InterPro" id="IPR036737">
    <property type="entry name" value="OmpA-like_sf"/>
</dbReference>
<gene>
    <name evidence="6" type="ORF">GCM10007927_11850</name>
</gene>
<dbReference type="Gene3D" id="3.30.1330.60">
    <property type="entry name" value="OmpA-like domain"/>
    <property type="match status" value="1"/>
</dbReference>
<keyword evidence="1" id="KW-0472">Membrane</keyword>
<sequence length="576" mass="59246">MKKFFRSTTALGMSVAMAMPATGFAQDLDSCDLSAEVALFPCMVEGTVIRSAEDLAALDLAGSDEAAQQDSVAVERGNVDAAQAEADAAAAAQAQAEADAAAAAQAQAEADAAAAAQAQAEADAAAAAQAQAEADAAAAAQAQAEADAAAAAQAQAEADAAAAAQAQAEADAAAAAPAQAEADAAAAAQAQAEADAAAAAEAERLAAEQLQAEADRAALREARAAERQAELEAAAAAAAAAAEGESTGEVVTEEIAEEDLRSSSEEFETAVTGDGAAVENGDDDGLSKFEKALLLGLGAVVVGSVLKNGDKVLSRSGDRVVVEDPNGDLRVLKDDDALIRRAGDQVATETFDDGSSRSIVTKPDGSKIITVRGRDGTVLRRVNIDAQGNEYVLIDDLAREERVVVTELPPVKQSFAAVGTQDEAALRAALEAEMNAGQDRRFSLRQVRDIKQVRALAPELELDAVRFDSGSAAIRPEQARSLAKIGRTLSDLVAADPRTVILIEGHTDAVGSATYNLALSDRRAETVALALTEYFDVPPENMITQGYGESALKVLTLSDEVRNRRAVVRNITNLLR</sequence>
<keyword evidence="7" id="KW-1185">Reference proteome</keyword>
<dbReference type="PANTHER" id="PTHR30329:SF21">
    <property type="entry name" value="LIPOPROTEIN YIAD-RELATED"/>
    <property type="match status" value="1"/>
</dbReference>
<comment type="caution">
    <text evidence="6">The sequence shown here is derived from an EMBL/GenBank/DDBJ whole genome shotgun (WGS) entry which is preliminary data.</text>
</comment>
<protein>
    <recommendedName>
        <fullName evidence="5">OmpA-like domain-containing protein</fullName>
    </recommendedName>
</protein>
<dbReference type="EMBL" id="BSNL01000001">
    <property type="protein sequence ID" value="GLQ26382.1"/>
    <property type="molecule type" value="Genomic_DNA"/>
</dbReference>
<dbReference type="Pfam" id="PF00691">
    <property type="entry name" value="OmpA"/>
    <property type="match status" value="1"/>
</dbReference>
<dbReference type="SUPFAM" id="SSF103088">
    <property type="entry name" value="OmpA-like"/>
    <property type="match status" value="1"/>
</dbReference>
<dbReference type="CDD" id="cd07185">
    <property type="entry name" value="OmpA_C-like"/>
    <property type="match status" value="1"/>
</dbReference>
<accession>A0ABQ5VH37</accession>
<evidence type="ECO:0000256" key="3">
    <source>
        <dbReference type="SAM" id="MobiDB-lite"/>
    </source>
</evidence>
<reference evidence="6" key="2">
    <citation type="submission" date="2023-01" db="EMBL/GenBank/DDBJ databases">
        <title>Draft genome sequence of Sulfitobacter pacificus strain NBRC 109915.</title>
        <authorList>
            <person name="Sun Q."/>
            <person name="Mori K."/>
        </authorList>
    </citation>
    <scope>NUCLEOTIDE SEQUENCE</scope>
    <source>
        <strain evidence="6">NBRC 109915</strain>
    </source>
</reference>
<name>A0ABQ5VH37_9RHOB</name>
<evidence type="ECO:0000256" key="1">
    <source>
        <dbReference type="PROSITE-ProRule" id="PRU00473"/>
    </source>
</evidence>
<evidence type="ECO:0000256" key="2">
    <source>
        <dbReference type="SAM" id="Coils"/>
    </source>
</evidence>
<dbReference type="Proteomes" id="UP001161388">
    <property type="component" value="Unassembled WGS sequence"/>
</dbReference>
<proteinExistence type="predicted"/>
<dbReference type="RefSeq" id="WP_284371560.1">
    <property type="nucleotide sequence ID" value="NZ_BSNL01000001.1"/>
</dbReference>
<feature type="chain" id="PRO_5046736475" description="OmpA-like domain-containing protein" evidence="4">
    <location>
        <begin position="26"/>
        <end position="576"/>
    </location>
</feature>